<name>A0AAE4AV55_9ACTN</name>
<dbReference type="EMBL" id="JAUSUZ010000001">
    <property type="protein sequence ID" value="MDQ0363632.1"/>
    <property type="molecule type" value="Genomic_DNA"/>
</dbReference>
<accession>A0AAE4AV55</accession>
<dbReference type="GO" id="GO:0003677">
    <property type="term" value="F:DNA binding"/>
    <property type="evidence" value="ECO:0007669"/>
    <property type="project" value="InterPro"/>
</dbReference>
<dbReference type="InterPro" id="IPR010093">
    <property type="entry name" value="SinI_DNA-bd"/>
</dbReference>
<dbReference type="Pfam" id="PF12728">
    <property type="entry name" value="HTH_17"/>
    <property type="match status" value="1"/>
</dbReference>
<keyword evidence="4 6" id="KW-0808">Transferase</keyword>
<organism evidence="6 7">
    <name type="scientific">Catenuloplanes indicus</name>
    <dbReference type="NCBI Taxonomy" id="137267"/>
    <lineage>
        <taxon>Bacteria</taxon>
        <taxon>Bacillati</taxon>
        <taxon>Actinomycetota</taxon>
        <taxon>Actinomycetes</taxon>
        <taxon>Micromonosporales</taxon>
        <taxon>Micromonosporaceae</taxon>
        <taxon>Catenuloplanes</taxon>
    </lineage>
</organism>
<reference evidence="6 7" key="1">
    <citation type="submission" date="2023-07" db="EMBL/GenBank/DDBJ databases">
        <title>Sequencing the genomes of 1000 actinobacteria strains.</title>
        <authorList>
            <person name="Klenk H.-P."/>
        </authorList>
    </citation>
    <scope>NUCLEOTIDE SEQUENCE [LARGE SCALE GENOMIC DNA]</scope>
    <source>
        <strain evidence="6 7">DSM 44709</strain>
    </source>
</reference>
<feature type="domain" description="Helix-turn-helix" evidence="5">
    <location>
        <begin position="3"/>
        <end position="50"/>
    </location>
</feature>
<dbReference type="InterPro" id="IPR016143">
    <property type="entry name" value="Citrate_synth-like_sm_a-sub"/>
</dbReference>
<evidence type="ECO:0000313" key="7">
    <source>
        <dbReference type="Proteomes" id="UP001240236"/>
    </source>
</evidence>
<dbReference type="SUPFAM" id="SSF48256">
    <property type="entry name" value="Citrate synthase"/>
    <property type="match status" value="1"/>
</dbReference>
<dbReference type="Gene3D" id="1.10.230.10">
    <property type="entry name" value="Cytochrome P450-Terp, domain 2"/>
    <property type="match status" value="1"/>
</dbReference>
<dbReference type="RefSeq" id="WP_307234409.1">
    <property type="nucleotide sequence ID" value="NZ_JAUSUZ010000001.1"/>
</dbReference>
<dbReference type="PRINTS" id="PR00143">
    <property type="entry name" value="CITRTSNTHASE"/>
</dbReference>
<evidence type="ECO:0000259" key="5">
    <source>
        <dbReference type="Pfam" id="PF12728"/>
    </source>
</evidence>
<dbReference type="InterPro" id="IPR036969">
    <property type="entry name" value="Citrate_synthase_sf"/>
</dbReference>
<dbReference type="PANTHER" id="PTHR11739:SF4">
    <property type="entry name" value="CITRATE SYNTHASE, PEROXISOMAL"/>
    <property type="match status" value="1"/>
</dbReference>
<dbReference type="CDD" id="cd06102">
    <property type="entry name" value="citrate_synt_like_2"/>
    <property type="match status" value="1"/>
</dbReference>
<evidence type="ECO:0000256" key="2">
    <source>
        <dbReference type="ARBA" id="ARBA00010566"/>
    </source>
</evidence>
<dbReference type="GO" id="GO:0005829">
    <property type="term" value="C:cytosol"/>
    <property type="evidence" value="ECO:0007669"/>
    <property type="project" value="TreeGrafter"/>
</dbReference>
<gene>
    <name evidence="6" type="ORF">J2S42_000301</name>
</gene>
<comment type="similarity">
    <text evidence="2">Belongs to the citrate synthase family.</text>
</comment>
<dbReference type="GO" id="GO:0005975">
    <property type="term" value="P:carbohydrate metabolic process"/>
    <property type="evidence" value="ECO:0007669"/>
    <property type="project" value="TreeGrafter"/>
</dbReference>
<sequence length="402" mass="42236">MRMLTTDEVARRLGVKRATVYAYVSRGLLAGRRNAQGKETLFAEADVHAFEATRGPRAVDRPGSPAVHTGITLITADTLFYRGHDVSELAREEQYEAVARLLWTGELDDMTPFPQVAPWLETLARDVTRPLPATARLTDRLRIIVAALGAADPLRLDTTPAAVIATAQTLLQAMVSALPQLSVPGDAGLAALLWSRLTAKEPSYDDLYALNAAMVLLADHDLAASTFAARVAASTRAHPYAVVGAGLAAMDGPLHGAASGLATEMLRTAISSGSALGAISDRLRTGGGVPGFGHPLYPAGDPRASTLLGLLPAESVEAQAVTAVAEAMRARAGVAPNIDLALAAFTLRHEMPGDAGEAIFAVARTAGWIAHAIEEYADQPSRFRPTGRYAGLPPLNVGTLHP</sequence>
<dbReference type="Gene3D" id="1.10.580.10">
    <property type="entry name" value="Citrate Synthase, domain 1"/>
    <property type="match status" value="1"/>
</dbReference>
<evidence type="ECO:0000313" key="6">
    <source>
        <dbReference type="EMBL" id="MDQ0363632.1"/>
    </source>
</evidence>
<dbReference type="NCBIfam" id="TIGR01764">
    <property type="entry name" value="excise"/>
    <property type="match status" value="1"/>
</dbReference>
<dbReference type="PANTHER" id="PTHR11739">
    <property type="entry name" value="CITRATE SYNTHASE"/>
    <property type="match status" value="1"/>
</dbReference>
<evidence type="ECO:0000256" key="1">
    <source>
        <dbReference type="ARBA" id="ARBA00005163"/>
    </source>
</evidence>
<evidence type="ECO:0000256" key="4">
    <source>
        <dbReference type="ARBA" id="ARBA00022679"/>
    </source>
</evidence>
<dbReference type="InterPro" id="IPR002020">
    <property type="entry name" value="Citrate_synthase"/>
</dbReference>
<evidence type="ECO:0000256" key="3">
    <source>
        <dbReference type="ARBA" id="ARBA00012972"/>
    </source>
</evidence>
<proteinExistence type="inferred from homology"/>
<dbReference type="AlphaFoldDB" id="A0AAE4AV55"/>
<comment type="caution">
    <text evidence="6">The sequence shown here is derived from an EMBL/GenBank/DDBJ whole genome shotgun (WGS) entry which is preliminary data.</text>
</comment>
<dbReference type="InterPro" id="IPR041657">
    <property type="entry name" value="HTH_17"/>
</dbReference>
<dbReference type="GO" id="GO:0006099">
    <property type="term" value="P:tricarboxylic acid cycle"/>
    <property type="evidence" value="ECO:0007669"/>
    <property type="project" value="TreeGrafter"/>
</dbReference>
<dbReference type="EC" id="2.3.3.16" evidence="3"/>
<keyword evidence="6" id="KW-0012">Acyltransferase</keyword>
<dbReference type="SUPFAM" id="SSF46955">
    <property type="entry name" value="Putative DNA-binding domain"/>
    <property type="match status" value="1"/>
</dbReference>
<keyword evidence="7" id="KW-1185">Reference proteome</keyword>
<dbReference type="Gene3D" id="1.10.1660.10">
    <property type="match status" value="1"/>
</dbReference>
<comment type="pathway">
    <text evidence="1">Carbohydrate metabolism; tricarboxylic acid cycle.</text>
</comment>
<dbReference type="InterPro" id="IPR016142">
    <property type="entry name" value="Citrate_synth-like_lrg_a-sub"/>
</dbReference>
<dbReference type="InterPro" id="IPR009061">
    <property type="entry name" value="DNA-bd_dom_put_sf"/>
</dbReference>
<protein>
    <recommendedName>
        <fullName evidence="3">citrate synthase (unknown stereospecificity)</fullName>
        <ecNumber evidence="3">2.3.3.16</ecNumber>
    </recommendedName>
</protein>
<dbReference type="Proteomes" id="UP001240236">
    <property type="component" value="Unassembled WGS sequence"/>
</dbReference>
<dbReference type="Pfam" id="PF00285">
    <property type="entry name" value="Citrate_synt"/>
    <property type="match status" value="1"/>
</dbReference>
<dbReference type="GO" id="GO:0036440">
    <property type="term" value="F:citrate synthase activity"/>
    <property type="evidence" value="ECO:0007669"/>
    <property type="project" value="UniProtKB-EC"/>
</dbReference>